<sequence length="84" mass="9167">MSIKRGDVVSHSEANAWGIGKVVEVTPLKATVHFNDGMIRKIVNSHWECLLPALSSLYLPDSGAGQEVAAKTPIKVKKVKKEKK</sequence>
<dbReference type="Pfam" id="PF12073">
    <property type="entry name" value="DUF3553"/>
    <property type="match status" value="1"/>
</dbReference>
<dbReference type="AlphaFoldDB" id="A0A6V8MKK4"/>
<accession>A0A6V8MKK4</accession>
<evidence type="ECO:0000313" key="2">
    <source>
        <dbReference type="Proteomes" id="UP000556026"/>
    </source>
</evidence>
<name>A0A6V8MKK4_9BACT</name>
<dbReference type="RefSeq" id="WP_183355329.1">
    <property type="nucleotide sequence ID" value="NZ_BLXX01000009.1"/>
</dbReference>
<dbReference type="EMBL" id="BLXX01000009">
    <property type="protein sequence ID" value="GFO60506.1"/>
    <property type="molecule type" value="Genomic_DNA"/>
</dbReference>
<dbReference type="Proteomes" id="UP000556026">
    <property type="component" value="Unassembled WGS sequence"/>
</dbReference>
<reference evidence="2" key="1">
    <citation type="submission" date="2020-06" db="EMBL/GenBank/DDBJ databases">
        <title>Draft genomic sequence of Geomonas sp. Red330.</title>
        <authorList>
            <person name="Itoh H."/>
            <person name="Zhenxing X."/>
            <person name="Ushijima N."/>
            <person name="Masuda Y."/>
            <person name="Shiratori Y."/>
            <person name="Senoo K."/>
        </authorList>
    </citation>
    <scope>NUCLEOTIDE SEQUENCE [LARGE SCALE GENOMIC DNA]</scope>
    <source>
        <strain evidence="2">Red330</strain>
    </source>
</reference>
<gene>
    <name evidence="1" type="ORF">GMST_28310</name>
</gene>
<organism evidence="1 2">
    <name type="scientific">Geomonas silvestris</name>
    <dbReference type="NCBI Taxonomy" id="2740184"/>
    <lineage>
        <taxon>Bacteria</taxon>
        <taxon>Pseudomonadati</taxon>
        <taxon>Thermodesulfobacteriota</taxon>
        <taxon>Desulfuromonadia</taxon>
        <taxon>Geobacterales</taxon>
        <taxon>Geobacteraceae</taxon>
        <taxon>Geomonas</taxon>
    </lineage>
</organism>
<keyword evidence="2" id="KW-1185">Reference proteome</keyword>
<dbReference type="InterPro" id="IPR021938">
    <property type="entry name" value="DUF3553"/>
</dbReference>
<evidence type="ECO:0000313" key="1">
    <source>
        <dbReference type="EMBL" id="GFO60506.1"/>
    </source>
</evidence>
<evidence type="ECO:0008006" key="3">
    <source>
        <dbReference type="Google" id="ProtNLM"/>
    </source>
</evidence>
<proteinExistence type="predicted"/>
<protein>
    <recommendedName>
        <fullName evidence="3">DUF3553 domain-containing protein</fullName>
    </recommendedName>
</protein>
<comment type="caution">
    <text evidence="1">The sequence shown here is derived from an EMBL/GenBank/DDBJ whole genome shotgun (WGS) entry which is preliminary data.</text>
</comment>